<evidence type="ECO:0000313" key="3">
    <source>
        <dbReference type="EMBL" id="SJZ31169.1"/>
    </source>
</evidence>
<dbReference type="Pfam" id="PF07670">
    <property type="entry name" value="Gate"/>
    <property type="match status" value="1"/>
</dbReference>
<gene>
    <name evidence="3" type="ORF">SAMN02745118_00173</name>
</gene>
<organism evidence="3 4">
    <name type="scientific">Selenihalanaerobacter shriftii</name>
    <dbReference type="NCBI Taxonomy" id="142842"/>
    <lineage>
        <taxon>Bacteria</taxon>
        <taxon>Bacillati</taxon>
        <taxon>Bacillota</taxon>
        <taxon>Clostridia</taxon>
        <taxon>Halanaerobiales</taxon>
        <taxon>Halobacteroidaceae</taxon>
        <taxon>Selenihalanaerobacter</taxon>
    </lineage>
</organism>
<feature type="transmembrane region" description="Helical" evidence="1">
    <location>
        <begin position="88"/>
        <end position="112"/>
    </location>
</feature>
<keyword evidence="1" id="KW-0472">Membrane</keyword>
<sequence length="192" mass="20467">MINHIWFALIVIGIITGMINGNMAEISEAILKSAEDGAMILIKLIGPMSLWLGIMKLAEESNFVDLLSRIIKPITKRLFPEVPSDHPALGAIMLNISANILGLGNSATPLGINAMQKLQTLNSNPKTATNSMCTFLVINTSSVTLIPATIISLRAAAGSQAPMEIVGTTLFATSCSTIAGIIADRVLRRIWV</sequence>
<keyword evidence="4" id="KW-1185">Reference proteome</keyword>
<evidence type="ECO:0000256" key="1">
    <source>
        <dbReference type="SAM" id="Phobius"/>
    </source>
</evidence>
<dbReference type="Proteomes" id="UP000190625">
    <property type="component" value="Unassembled WGS sequence"/>
</dbReference>
<evidence type="ECO:0000259" key="2">
    <source>
        <dbReference type="Pfam" id="PF07670"/>
    </source>
</evidence>
<accession>A0A1T4JLW8</accession>
<keyword evidence="1" id="KW-1133">Transmembrane helix</keyword>
<proteinExistence type="predicted"/>
<feature type="transmembrane region" description="Helical" evidence="1">
    <location>
        <begin position="38"/>
        <end position="58"/>
    </location>
</feature>
<feature type="transmembrane region" description="Helical" evidence="1">
    <location>
        <begin position="6"/>
        <end position="26"/>
    </location>
</feature>
<dbReference type="RefSeq" id="WP_078808704.1">
    <property type="nucleotide sequence ID" value="NZ_FUWM01000003.1"/>
</dbReference>
<dbReference type="AlphaFoldDB" id="A0A1T4JLW8"/>
<name>A0A1T4JLW8_9FIRM</name>
<feature type="domain" description="Nucleoside transporter/FeoB GTPase Gate" evidence="2">
    <location>
        <begin position="41"/>
        <end position="154"/>
    </location>
</feature>
<feature type="transmembrane region" description="Helical" evidence="1">
    <location>
        <begin position="165"/>
        <end position="187"/>
    </location>
</feature>
<dbReference type="EMBL" id="FUWM01000003">
    <property type="protein sequence ID" value="SJZ31169.1"/>
    <property type="molecule type" value="Genomic_DNA"/>
</dbReference>
<protein>
    <submittedName>
        <fullName evidence="3">Spore maturation protein A</fullName>
    </submittedName>
</protein>
<evidence type="ECO:0000313" key="4">
    <source>
        <dbReference type="Proteomes" id="UP000190625"/>
    </source>
</evidence>
<reference evidence="4" key="1">
    <citation type="submission" date="2017-02" db="EMBL/GenBank/DDBJ databases">
        <authorList>
            <person name="Varghese N."/>
            <person name="Submissions S."/>
        </authorList>
    </citation>
    <scope>NUCLEOTIDE SEQUENCE [LARGE SCALE GENOMIC DNA]</scope>
    <source>
        <strain evidence="4">ATCC BAA-73</strain>
    </source>
</reference>
<dbReference type="InterPro" id="IPR011642">
    <property type="entry name" value="Gate_dom"/>
</dbReference>
<dbReference type="STRING" id="142842.SAMN02745118_00173"/>
<dbReference type="OrthoDB" id="9782481at2"/>
<keyword evidence="1" id="KW-0812">Transmembrane</keyword>
<feature type="transmembrane region" description="Helical" evidence="1">
    <location>
        <begin position="133"/>
        <end position="153"/>
    </location>
</feature>